<reference evidence="6 7" key="1">
    <citation type="submission" date="2017-05" db="EMBL/GenBank/DDBJ databases">
        <title>The draft genome of the hyperthermophilic archaeon 'Pyrodictium delaneyi strain Hulk', an iron and nitrate reducer, reveals the capacity for sulfate reduction.</title>
        <authorList>
            <person name="Demey L.M."/>
            <person name="Miller C."/>
            <person name="Manzella M."/>
            <person name="Reguera G."/>
            <person name="Kashefi K."/>
        </authorList>
    </citation>
    <scope>NUCLEOTIDE SEQUENCE [LARGE SCALE GENOMIC DNA]</scope>
    <source>
        <strain evidence="6 7">Hulk</strain>
    </source>
</reference>
<evidence type="ECO:0000256" key="5">
    <source>
        <dbReference type="ARBA" id="ARBA00023002"/>
    </source>
</evidence>
<dbReference type="UniPathway" id="UPA00193"/>
<keyword evidence="4" id="KW-0274">FAD</keyword>
<accession>A0A211YRP9</accession>
<evidence type="ECO:0000256" key="1">
    <source>
        <dbReference type="ARBA" id="ARBA00001974"/>
    </source>
</evidence>
<dbReference type="GO" id="GO:0035999">
    <property type="term" value="P:tetrahydrofolate interconversion"/>
    <property type="evidence" value="ECO:0007669"/>
    <property type="project" value="UniProtKB-UniPathway"/>
</dbReference>
<dbReference type="Pfam" id="PF02219">
    <property type="entry name" value="MTHFR"/>
    <property type="match status" value="1"/>
</dbReference>
<dbReference type="InterPro" id="IPR029041">
    <property type="entry name" value="FAD-linked_oxidoreductase-like"/>
</dbReference>
<dbReference type="GO" id="GO:0004489">
    <property type="term" value="F:methylenetetrahydrofolate reductase [NAD(P)H] activity"/>
    <property type="evidence" value="ECO:0007669"/>
    <property type="project" value="InterPro"/>
</dbReference>
<evidence type="ECO:0000313" key="6">
    <source>
        <dbReference type="EMBL" id="OWJ55689.1"/>
    </source>
</evidence>
<dbReference type="Proteomes" id="UP000196694">
    <property type="component" value="Unassembled WGS sequence"/>
</dbReference>
<sequence>MIGPMRILGELEPTKNNEKLAKRVEKLAGVVDAIDIPEAPMGKPIAHAAILAAYIKAKYGIDAIPHVRVSDLNTVGLLSILGGLKATGIEEAVLLKGDQPIVGKEVEELTVESAAEVASSRLGGKPRLGAMMSLRYPLEAITKRLQAPLDFYLVLRPSHSLEKLEQVSKLAKSLNKRLYTYVIVASSRNYSKLREMLVGQPVYNIDEAVRFVTKIQGLVDGILISSPGDVDTISETARRIKKELRLD</sequence>
<dbReference type="AlphaFoldDB" id="A0A211YRP9"/>
<dbReference type="EMBL" id="NCQP01000001">
    <property type="protein sequence ID" value="OWJ55689.1"/>
    <property type="molecule type" value="Genomic_DNA"/>
</dbReference>
<organism evidence="6 7">
    <name type="scientific">Pyrodictium delaneyi</name>
    <dbReference type="NCBI Taxonomy" id="1273541"/>
    <lineage>
        <taxon>Archaea</taxon>
        <taxon>Thermoproteota</taxon>
        <taxon>Thermoprotei</taxon>
        <taxon>Desulfurococcales</taxon>
        <taxon>Pyrodictiaceae</taxon>
        <taxon>Pyrodictium</taxon>
    </lineage>
</organism>
<evidence type="ECO:0000313" key="7">
    <source>
        <dbReference type="Proteomes" id="UP000196694"/>
    </source>
</evidence>
<dbReference type="InterPro" id="IPR003171">
    <property type="entry name" value="Mehydrof_redctse-like"/>
</dbReference>
<name>A0A211YRP9_9CREN</name>
<dbReference type="PANTHER" id="PTHR38755">
    <property type="entry name" value="5,10-METHYLENETETRAHYDROFOLATE REDUCTASE"/>
    <property type="match status" value="1"/>
</dbReference>
<keyword evidence="7" id="KW-1185">Reference proteome</keyword>
<proteinExistence type="predicted"/>
<comment type="caution">
    <text evidence="6">The sequence shown here is derived from an EMBL/GenBank/DDBJ whole genome shotgun (WGS) entry which is preliminary data.</text>
</comment>
<evidence type="ECO:0000256" key="2">
    <source>
        <dbReference type="ARBA" id="ARBA00004777"/>
    </source>
</evidence>
<comment type="pathway">
    <text evidence="2">One-carbon metabolism; tetrahydrofolate interconversion.</text>
</comment>
<keyword evidence="3" id="KW-0285">Flavoprotein</keyword>
<evidence type="ECO:0000256" key="4">
    <source>
        <dbReference type="ARBA" id="ARBA00022827"/>
    </source>
</evidence>
<evidence type="ECO:0000256" key="3">
    <source>
        <dbReference type="ARBA" id="ARBA00022630"/>
    </source>
</evidence>
<keyword evidence="5" id="KW-0560">Oxidoreductase</keyword>
<comment type="cofactor">
    <cofactor evidence="1">
        <name>FAD</name>
        <dbReference type="ChEBI" id="CHEBI:57692"/>
    </cofactor>
</comment>
<dbReference type="SUPFAM" id="SSF51730">
    <property type="entry name" value="FAD-linked oxidoreductase"/>
    <property type="match status" value="1"/>
</dbReference>
<gene>
    <name evidence="6" type="ORF">Pdsh_02600</name>
</gene>
<dbReference type="GO" id="GO:0006555">
    <property type="term" value="P:methionine metabolic process"/>
    <property type="evidence" value="ECO:0007669"/>
    <property type="project" value="InterPro"/>
</dbReference>
<dbReference type="PANTHER" id="PTHR38755:SF1">
    <property type="entry name" value="METHYLENE-TETRAHYDROFOLATE REDUCTASE C-TERMINAL DOMAIN-CONTAINING PROTEIN"/>
    <property type="match status" value="1"/>
</dbReference>
<dbReference type="Gene3D" id="3.20.20.220">
    <property type="match status" value="1"/>
</dbReference>
<protein>
    <submittedName>
        <fullName evidence="6">Uncharacterized protein</fullName>
    </submittedName>
</protein>